<dbReference type="RefSeq" id="WP_075058909.1">
    <property type="nucleotide sequence ID" value="NZ_BMNL01000002.1"/>
</dbReference>
<sequence>MLNVEVKYSDGIYLIYVNGERVGIKIDDLVEVDVVNEWTHSVSAVVEVGDGKMLYGNDIIDGKDVELVGYENKRRRELIAVRTKCQCSQDELRNLVMDILSRYQGRALMDYLQSRRKTTQASA</sequence>
<dbReference type="EMBL" id="BMNL01000002">
    <property type="protein sequence ID" value="GGP20469.1"/>
    <property type="molecule type" value="Genomic_DNA"/>
</dbReference>
<proteinExistence type="predicted"/>
<reference evidence="1" key="1">
    <citation type="journal article" date="2014" name="Int. J. Syst. Evol. Microbiol.">
        <title>Complete genome sequence of Corynebacterium casei LMG S-19264T (=DSM 44701T), isolated from a smear-ripened cheese.</title>
        <authorList>
            <consortium name="US DOE Joint Genome Institute (JGI-PGF)"/>
            <person name="Walter F."/>
            <person name="Albersmeier A."/>
            <person name="Kalinowski J."/>
            <person name="Ruckert C."/>
        </authorList>
    </citation>
    <scope>NUCLEOTIDE SEQUENCE</scope>
    <source>
        <strain evidence="1">JCM 10088</strain>
    </source>
</reference>
<dbReference type="Proteomes" id="UP000610960">
    <property type="component" value="Unassembled WGS sequence"/>
</dbReference>
<reference evidence="1" key="2">
    <citation type="submission" date="2020-09" db="EMBL/GenBank/DDBJ databases">
        <authorList>
            <person name="Sun Q."/>
            <person name="Ohkuma M."/>
        </authorList>
    </citation>
    <scope>NUCLEOTIDE SEQUENCE</scope>
    <source>
        <strain evidence="1">JCM 10088</strain>
    </source>
</reference>
<comment type="caution">
    <text evidence="1">The sequence shown here is derived from an EMBL/GenBank/DDBJ whole genome shotgun (WGS) entry which is preliminary data.</text>
</comment>
<keyword evidence="2" id="KW-1185">Reference proteome</keyword>
<evidence type="ECO:0000313" key="1">
    <source>
        <dbReference type="EMBL" id="GGP20469.1"/>
    </source>
</evidence>
<protein>
    <submittedName>
        <fullName evidence="1">Uncharacterized protein</fullName>
    </submittedName>
</protein>
<gene>
    <name evidence="1" type="ORF">GCM10007981_08680</name>
</gene>
<name>A0A830GVE7_9CREN</name>
<accession>A0A830GVE7</accession>
<organism evidence="1 2">
    <name type="scientific">Thermocladium modestius</name>
    <dbReference type="NCBI Taxonomy" id="62609"/>
    <lineage>
        <taxon>Archaea</taxon>
        <taxon>Thermoproteota</taxon>
        <taxon>Thermoprotei</taxon>
        <taxon>Thermoproteales</taxon>
        <taxon>Thermoproteaceae</taxon>
        <taxon>Thermocladium</taxon>
    </lineage>
</organism>
<evidence type="ECO:0000313" key="2">
    <source>
        <dbReference type="Proteomes" id="UP000610960"/>
    </source>
</evidence>
<dbReference type="AlphaFoldDB" id="A0A830GVE7"/>